<gene>
    <name evidence="3" type="ORF">SPHA_35867</name>
</gene>
<keyword evidence="2" id="KW-0853">WD repeat</keyword>
<keyword evidence="1" id="KW-0677">Repeat</keyword>
<sequence length="159" mass="17934">MQFNLIATAGVNHQVGLWNPYVKSKPNGILRGHMASVVQVQILTSRSLLFSFSKDKVLRIWDIQLQVCLQRLAGIFPKGGDVCITLLLDEIAEHKDENSHDSNRMFLTFGSMLTMIEMKSERKDRVISHEVAVMAAVYTSFYNQVGTISLSFWSVLQAD</sequence>
<dbReference type="InterPro" id="IPR015943">
    <property type="entry name" value="WD40/YVTN_repeat-like_dom_sf"/>
</dbReference>
<dbReference type="EMBL" id="CAHIKZ030001557">
    <property type="protein sequence ID" value="CAE1267943.1"/>
    <property type="molecule type" value="Genomic_DNA"/>
</dbReference>
<evidence type="ECO:0000313" key="3">
    <source>
        <dbReference type="EMBL" id="CAE1267943.1"/>
    </source>
</evidence>
<feature type="repeat" description="WD" evidence="2">
    <location>
        <begin position="30"/>
        <end position="64"/>
    </location>
</feature>
<accession>A0A812CF71</accession>
<dbReference type="AlphaFoldDB" id="A0A812CF71"/>
<evidence type="ECO:0000256" key="2">
    <source>
        <dbReference type="PROSITE-ProRule" id="PRU00221"/>
    </source>
</evidence>
<dbReference type="PANTHER" id="PTHR44324">
    <property type="entry name" value="WD40 REPEAT DOMAIN 95"/>
    <property type="match status" value="1"/>
</dbReference>
<dbReference type="InterPro" id="IPR051242">
    <property type="entry name" value="WD-EF-hand_domain"/>
</dbReference>
<dbReference type="InterPro" id="IPR036322">
    <property type="entry name" value="WD40_repeat_dom_sf"/>
</dbReference>
<dbReference type="InterPro" id="IPR001680">
    <property type="entry name" value="WD40_rpt"/>
</dbReference>
<protein>
    <submittedName>
        <fullName evidence="3">WD repeat-containing protein 49</fullName>
    </submittedName>
</protein>
<proteinExistence type="predicted"/>
<reference evidence="3" key="1">
    <citation type="submission" date="2021-01" db="EMBL/GenBank/DDBJ databases">
        <authorList>
            <person name="Li R."/>
            <person name="Bekaert M."/>
        </authorList>
    </citation>
    <scope>NUCLEOTIDE SEQUENCE</scope>
    <source>
        <strain evidence="3">Farmed</strain>
    </source>
</reference>
<comment type="caution">
    <text evidence="3">The sequence shown here is derived from an EMBL/GenBank/DDBJ whole genome shotgun (WGS) entry which is preliminary data.</text>
</comment>
<dbReference type="PROSITE" id="PS50082">
    <property type="entry name" value="WD_REPEATS_2"/>
    <property type="match status" value="1"/>
</dbReference>
<dbReference type="Gene3D" id="2.130.10.10">
    <property type="entry name" value="YVTN repeat-like/Quinoprotein amine dehydrogenase"/>
    <property type="match status" value="1"/>
</dbReference>
<keyword evidence="4" id="KW-1185">Reference proteome</keyword>
<dbReference type="SUPFAM" id="SSF50978">
    <property type="entry name" value="WD40 repeat-like"/>
    <property type="match status" value="1"/>
</dbReference>
<dbReference type="PANTHER" id="PTHR44324:SF1">
    <property type="entry name" value="WD REPEAT-CONTAINING PROTEIN 49"/>
    <property type="match status" value="1"/>
</dbReference>
<dbReference type="Proteomes" id="UP000597762">
    <property type="component" value="Unassembled WGS sequence"/>
</dbReference>
<evidence type="ECO:0000313" key="4">
    <source>
        <dbReference type="Proteomes" id="UP000597762"/>
    </source>
</evidence>
<dbReference type="PROSITE" id="PS50294">
    <property type="entry name" value="WD_REPEATS_REGION"/>
    <property type="match status" value="1"/>
</dbReference>
<name>A0A812CF71_ACAPH</name>
<dbReference type="OrthoDB" id="10251381at2759"/>
<evidence type="ECO:0000256" key="1">
    <source>
        <dbReference type="ARBA" id="ARBA00022737"/>
    </source>
</evidence>
<organism evidence="3 4">
    <name type="scientific">Acanthosepion pharaonis</name>
    <name type="common">Pharaoh cuttlefish</name>
    <name type="synonym">Sepia pharaonis</name>
    <dbReference type="NCBI Taxonomy" id="158019"/>
    <lineage>
        <taxon>Eukaryota</taxon>
        <taxon>Metazoa</taxon>
        <taxon>Spiralia</taxon>
        <taxon>Lophotrochozoa</taxon>
        <taxon>Mollusca</taxon>
        <taxon>Cephalopoda</taxon>
        <taxon>Coleoidea</taxon>
        <taxon>Decapodiformes</taxon>
        <taxon>Sepiida</taxon>
        <taxon>Sepiina</taxon>
        <taxon>Sepiidae</taxon>
        <taxon>Acanthosepion</taxon>
    </lineage>
</organism>
<dbReference type="SMART" id="SM00320">
    <property type="entry name" value="WD40"/>
    <property type="match status" value="1"/>
</dbReference>